<dbReference type="GO" id="GO:0003723">
    <property type="term" value="F:RNA binding"/>
    <property type="evidence" value="ECO:0007669"/>
    <property type="project" value="InterPro"/>
</dbReference>
<feature type="region of interest" description="Disordered" evidence="1">
    <location>
        <begin position="41"/>
        <end position="62"/>
    </location>
</feature>
<evidence type="ECO:0000313" key="2">
    <source>
        <dbReference type="EMBL" id="AGN29721.1"/>
    </source>
</evidence>
<dbReference type="PIRSF" id="PIRSF004078">
    <property type="entry name" value="Coat_Ilarvirus_prd"/>
    <property type="match status" value="1"/>
</dbReference>
<dbReference type="KEGG" id="vg:16691416"/>
<dbReference type="Pfam" id="PF01787">
    <property type="entry name" value="Ilar_coat"/>
    <property type="match status" value="1"/>
</dbReference>
<evidence type="ECO:0000256" key="1">
    <source>
        <dbReference type="SAM" id="MobiDB-lite"/>
    </source>
</evidence>
<dbReference type="InterPro" id="IPR016405">
    <property type="entry name" value="Coat_Ilarvirus_prd"/>
</dbReference>
<dbReference type="RefSeq" id="YP_008470973.1">
    <property type="nucleotide sequence ID" value="NC_022129.1"/>
</dbReference>
<sequence length="235" mass="26039">MNTLNKSPDLPSNAMSTSRSFNNRNCQVCFDELDALANNCPRHGKVNQPSNRQRRNARRAANYRNQTAMVRPVPVVPVSRPKTTASLKLPGNQVWVTRKASEWAAKTVDTNDAIPLKTIMDGIPEITEESKIYRLLIGFVAVSTGTFGIVDGVTGDVIPDPPVVGRLGFQKNTYRCRDINLEGKTPSQLDGKAIVWCLDSNKRDAKRVMLANYWLAISKPAPLMPPEDFLVESSD</sequence>
<accession>S4UYU0</accession>
<evidence type="ECO:0000313" key="3">
    <source>
        <dbReference type="Proteomes" id="UP000201314"/>
    </source>
</evidence>
<dbReference type="GO" id="GO:0019028">
    <property type="term" value="C:viral capsid"/>
    <property type="evidence" value="ECO:0007669"/>
    <property type="project" value="UniProtKB-KW"/>
</dbReference>
<organism evidence="2 3">
    <name type="scientific">Ageratum latent virus 1998</name>
    <dbReference type="NCBI Taxonomy" id="2755028"/>
    <lineage>
        <taxon>Viruses</taxon>
        <taxon>Riboviria</taxon>
        <taxon>Orthornavirae</taxon>
        <taxon>Kitrinoviricota</taxon>
        <taxon>Alsuviricetes</taxon>
        <taxon>Martellivirales</taxon>
        <taxon>Bromoviridae</taxon>
        <taxon>Ilarvirus</taxon>
        <taxon>Ilarvirus AGLV</taxon>
    </lineage>
</organism>
<dbReference type="OrthoDB" id="13483at10239"/>
<dbReference type="EMBL" id="JX463342">
    <property type="protein sequence ID" value="AGN29721.1"/>
    <property type="molecule type" value="Genomic_RNA"/>
</dbReference>
<proteinExistence type="predicted"/>
<keyword evidence="2" id="KW-0946">Virion</keyword>
<keyword evidence="3" id="KW-1185">Reference proteome</keyword>
<dbReference type="InterPro" id="IPR002681">
    <property type="entry name" value="Coat_Ilarvirus"/>
</dbReference>
<reference evidence="2 3" key="1">
    <citation type="journal article" date="2013" name="Arch. Virol.">
        <title>Genetic diversity of subgroup 1 ilarviruses from eastern Australia.</title>
        <authorList>
            <person name="Sharman M."/>
            <person name="Thomas J.E."/>
        </authorList>
    </citation>
    <scope>NUCLEOTIDE SEQUENCE [LARGE SCALE GENOMIC DNA]</scope>
    <source>
        <strain evidence="2">1998</strain>
    </source>
</reference>
<name>S4UYU0_9BROM</name>
<dbReference type="Proteomes" id="UP000201314">
    <property type="component" value="Genome"/>
</dbReference>
<protein>
    <submittedName>
        <fullName evidence="2">Coat protein</fullName>
    </submittedName>
</protein>
<dbReference type="GeneID" id="16691416"/>
<keyword evidence="2" id="KW-0167">Capsid protein</keyword>